<feature type="signal peptide" evidence="1">
    <location>
        <begin position="1"/>
        <end position="19"/>
    </location>
</feature>
<dbReference type="eggNOG" id="ENOG5033JE5">
    <property type="taxonomic scope" value="Bacteria"/>
</dbReference>
<evidence type="ECO:0008006" key="4">
    <source>
        <dbReference type="Google" id="ProtNLM"/>
    </source>
</evidence>
<keyword evidence="3" id="KW-1185">Reference proteome</keyword>
<dbReference type="OrthoDB" id="7864664at2"/>
<accession>A0A074JME0</accession>
<evidence type="ECO:0000313" key="3">
    <source>
        <dbReference type="Proteomes" id="UP000027432"/>
    </source>
</evidence>
<sequence length="155" mass="16149">MRKLILVAAMICAAGAASAQEIPTAKSKTDTKGFVGLNWTFGPHASGLEGVVGAMNYRIDPDGDMKGAKLSLHLGVGPGPVQGKIKLTGVAGQNDGMAELGLGYGSHGFFGTGGLLGERWNVGGDLYFQNGWEGYVGLHSLTFDKPKAPETTLER</sequence>
<evidence type="ECO:0000256" key="1">
    <source>
        <dbReference type="SAM" id="SignalP"/>
    </source>
</evidence>
<gene>
    <name evidence="2" type="ORF">TP2_15010</name>
</gene>
<comment type="caution">
    <text evidence="2">The sequence shown here is derived from an EMBL/GenBank/DDBJ whole genome shotgun (WGS) entry which is preliminary data.</text>
</comment>
<dbReference type="AlphaFoldDB" id="A0A074JME0"/>
<protein>
    <recommendedName>
        <fullName evidence="4">Outer membrane protein beta-barrel domain-containing protein</fullName>
    </recommendedName>
</protein>
<dbReference type="Proteomes" id="UP000027432">
    <property type="component" value="Unassembled WGS sequence"/>
</dbReference>
<proteinExistence type="predicted"/>
<evidence type="ECO:0000313" key="2">
    <source>
        <dbReference type="EMBL" id="KEO50572.1"/>
    </source>
</evidence>
<organism evidence="2 3">
    <name type="scientific">Thioclava pacifica DSM 10166</name>
    <dbReference type="NCBI Taxonomy" id="1353537"/>
    <lineage>
        <taxon>Bacteria</taxon>
        <taxon>Pseudomonadati</taxon>
        <taxon>Pseudomonadota</taxon>
        <taxon>Alphaproteobacteria</taxon>
        <taxon>Rhodobacterales</taxon>
        <taxon>Paracoccaceae</taxon>
        <taxon>Thioclava</taxon>
    </lineage>
</organism>
<dbReference type="RefSeq" id="WP_038080267.1">
    <property type="nucleotide sequence ID" value="NZ_AUND01000042.1"/>
</dbReference>
<dbReference type="EMBL" id="AUND01000042">
    <property type="protein sequence ID" value="KEO50572.1"/>
    <property type="molecule type" value="Genomic_DNA"/>
</dbReference>
<name>A0A074JME0_9RHOB</name>
<reference evidence="2 3" key="1">
    <citation type="submission" date="2013-07" db="EMBL/GenBank/DDBJ databases">
        <title>Thioclava pacifica DSM 10166 Genome Sequencing.</title>
        <authorList>
            <person name="Lai Q."/>
            <person name="Shao Z."/>
        </authorList>
    </citation>
    <scope>NUCLEOTIDE SEQUENCE [LARGE SCALE GENOMIC DNA]</scope>
    <source>
        <strain evidence="2 3">DSM 10166</strain>
    </source>
</reference>
<feature type="chain" id="PRO_5001694956" description="Outer membrane protein beta-barrel domain-containing protein" evidence="1">
    <location>
        <begin position="20"/>
        <end position="155"/>
    </location>
</feature>
<keyword evidence="1" id="KW-0732">Signal</keyword>